<evidence type="ECO:0000256" key="3">
    <source>
        <dbReference type="ARBA" id="ARBA00023163"/>
    </source>
</evidence>
<gene>
    <name evidence="5" type="ORF">PQU92_18545</name>
</gene>
<protein>
    <submittedName>
        <fullName evidence="5">FadR/GntR family transcriptional regulator</fullName>
    </submittedName>
</protein>
<evidence type="ECO:0000256" key="1">
    <source>
        <dbReference type="ARBA" id="ARBA00023015"/>
    </source>
</evidence>
<dbReference type="SMART" id="SM00895">
    <property type="entry name" value="FCD"/>
    <property type="match status" value="1"/>
</dbReference>
<evidence type="ECO:0000259" key="4">
    <source>
        <dbReference type="PROSITE" id="PS50949"/>
    </source>
</evidence>
<dbReference type="PRINTS" id="PR00035">
    <property type="entry name" value="HTHGNTR"/>
</dbReference>
<dbReference type="SMART" id="SM00345">
    <property type="entry name" value="HTH_GNTR"/>
    <property type="match status" value="1"/>
</dbReference>
<dbReference type="PANTHER" id="PTHR43537">
    <property type="entry name" value="TRANSCRIPTIONAL REGULATOR, GNTR FAMILY"/>
    <property type="match status" value="1"/>
</dbReference>
<keyword evidence="6" id="KW-1185">Reference proteome</keyword>
<dbReference type="Pfam" id="PF07729">
    <property type="entry name" value="FCD"/>
    <property type="match status" value="1"/>
</dbReference>
<name>A0ABT5HYZ9_9CAUL</name>
<dbReference type="Gene3D" id="1.20.120.530">
    <property type="entry name" value="GntR ligand-binding domain-like"/>
    <property type="match status" value="1"/>
</dbReference>
<keyword evidence="2" id="KW-0238">DNA-binding</keyword>
<dbReference type="CDD" id="cd07377">
    <property type="entry name" value="WHTH_GntR"/>
    <property type="match status" value="1"/>
</dbReference>
<dbReference type="SUPFAM" id="SSF48008">
    <property type="entry name" value="GntR ligand-binding domain-like"/>
    <property type="match status" value="1"/>
</dbReference>
<dbReference type="PANTHER" id="PTHR43537:SF5">
    <property type="entry name" value="UXU OPERON TRANSCRIPTIONAL REGULATOR"/>
    <property type="match status" value="1"/>
</dbReference>
<keyword evidence="3" id="KW-0804">Transcription</keyword>
<dbReference type="RefSeq" id="WP_272749790.1">
    <property type="nucleotide sequence ID" value="NZ_JAQQKX010000028.1"/>
</dbReference>
<dbReference type="EMBL" id="JAQQKX010000028">
    <property type="protein sequence ID" value="MDC7685288.1"/>
    <property type="molecule type" value="Genomic_DNA"/>
</dbReference>
<keyword evidence="1" id="KW-0805">Transcription regulation</keyword>
<dbReference type="InterPro" id="IPR008920">
    <property type="entry name" value="TF_FadR/GntR_C"/>
</dbReference>
<dbReference type="PROSITE" id="PS50949">
    <property type="entry name" value="HTH_GNTR"/>
    <property type="match status" value="1"/>
</dbReference>
<dbReference type="Gene3D" id="1.10.10.10">
    <property type="entry name" value="Winged helix-like DNA-binding domain superfamily/Winged helix DNA-binding domain"/>
    <property type="match status" value="1"/>
</dbReference>
<dbReference type="InterPro" id="IPR011711">
    <property type="entry name" value="GntR_C"/>
</dbReference>
<comment type="caution">
    <text evidence="5">The sequence shown here is derived from an EMBL/GenBank/DDBJ whole genome shotgun (WGS) entry which is preliminary data.</text>
</comment>
<feature type="domain" description="HTH gntR-type" evidence="4">
    <location>
        <begin position="6"/>
        <end position="74"/>
    </location>
</feature>
<organism evidence="5 6">
    <name type="scientific">Asticcacaulis aquaticus</name>
    <dbReference type="NCBI Taxonomy" id="2984212"/>
    <lineage>
        <taxon>Bacteria</taxon>
        <taxon>Pseudomonadati</taxon>
        <taxon>Pseudomonadota</taxon>
        <taxon>Alphaproteobacteria</taxon>
        <taxon>Caulobacterales</taxon>
        <taxon>Caulobacteraceae</taxon>
        <taxon>Asticcacaulis</taxon>
    </lineage>
</organism>
<dbReference type="InterPro" id="IPR000524">
    <property type="entry name" value="Tscrpt_reg_HTH_GntR"/>
</dbReference>
<dbReference type="Pfam" id="PF00392">
    <property type="entry name" value="GntR"/>
    <property type="match status" value="1"/>
</dbReference>
<evidence type="ECO:0000313" key="6">
    <source>
        <dbReference type="Proteomes" id="UP001214854"/>
    </source>
</evidence>
<dbReference type="SUPFAM" id="SSF46785">
    <property type="entry name" value="Winged helix' DNA-binding domain"/>
    <property type="match status" value="1"/>
</dbReference>
<sequence length="256" mass="28709">MSAEPSRLYRRVADSLVEAIKNGDYAPGSRLPVERELSELFSVSRPTVREAMIALEILNLVEIRHGSGVYVVDAPQFDSAKGAASEARQDLNVGPFELIETRMIVEGGAAAVAATLASSEDIADLEDILNQQAAAADLEQFEELDRQFHLRLAQITNNATLIAFVEELWNLRKYSQMASATDLRARGGGRQERDNEHHGILDAIKRKDGAAAQKAMHWHLERVREYLLEATETEALENFRRQQKQQREALVKRYVV</sequence>
<dbReference type="InterPro" id="IPR036390">
    <property type="entry name" value="WH_DNA-bd_sf"/>
</dbReference>
<dbReference type="Proteomes" id="UP001214854">
    <property type="component" value="Unassembled WGS sequence"/>
</dbReference>
<evidence type="ECO:0000256" key="2">
    <source>
        <dbReference type="ARBA" id="ARBA00023125"/>
    </source>
</evidence>
<accession>A0ABT5HYZ9</accession>
<evidence type="ECO:0000313" key="5">
    <source>
        <dbReference type="EMBL" id="MDC7685288.1"/>
    </source>
</evidence>
<dbReference type="InterPro" id="IPR036388">
    <property type="entry name" value="WH-like_DNA-bd_sf"/>
</dbReference>
<reference evidence="5 6" key="1">
    <citation type="submission" date="2023-01" db="EMBL/GenBank/DDBJ databases">
        <title>Novel species of the genus Asticcacaulis isolated from rivers.</title>
        <authorList>
            <person name="Lu H."/>
        </authorList>
    </citation>
    <scope>NUCLEOTIDE SEQUENCE [LARGE SCALE GENOMIC DNA]</scope>
    <source>
        <strain evidence="5 6">BYS171W</strain>
    </source>
</reference>
<proteinExistence type="predicted"/>